<comment type="caution">
    <text evidence="2">The sequence shown here is derived from an EMBL/GenBank/DDBJ whole genome shotgun (WGS) entry which is preliminary data.</text>
</comment>
<evidence type="ECO:0000256" key="1">
    <source>
        <dbReference type="SAM" id="MobiDB-lite"/>
    </source>
</evidence>
<protein>
    <submittedName>
        <fullName evidence="2">Uncharacterized protein</fullName>
    </submittedName>
</protein>
<accession>A0ABQ7EHS0</accession>
<evidence type="ECO:0000313" key="3">
    <source>
        <dbReference type="Proteomes" id="UP000266723"/>
    </source>
</evidence>
<sequence length="91" mass="10607">MSRSCSIHPLLAKQRRCLVDHARDDRVVYKDRRNQRSKKSRLQGSPCEKQRNDDEGGDYVRIPISEGVEITINTRPRVRKDSNTNKAARSW</sequence>
<feature type="region of interest" description="Disordered" evidence="1">
    <location>
        <begin position="29"/>
        <end position="60"/>
    </location>
</feature>
<dbReference type="Proteomes" id="UP000266723">
    <property type="component" value="Unassembled WGS sequence"/>
</dbReference>
<proteinExistence type="predicted"/>
<organism evidence="2 3">
    <name type="scientific">Brassica cretica</name>
    <name type="common">Mustard</name>
    <dbReference type="NCBI Taxonomy" id="69181"/>
    <lineage>
        <taxon>Eukaryota</taxon>
        <taxon>Viridiplantae</taxon>
        <taxon>Streptophyta</taxon>
        <taxon>Embryophyta</taxon>
        <taxon>Tracheophyta</taxon>
        <taxon>Spermatophyta</taxon>
        <taxon>Magnoliopsida</taxon>
        <taxon>eudicotyledons</taxon>
        <taxon>Gunneridae</taxon>
        <taxon>Pentapetalae</taxon>
        <taxon>rosids</taxon>
        <taxon>malvids</taxon>
        <taxon>Brassicales</taxon>
        <taxon>Brassicaceae</taxon>
        <taxon>Brassiceae</taxon>
        <taxon>Brassica</taxon>
    </lineage>
</organism>
<dbReference type="EMBL" id="QGKV02000299">
    <property type="protein sequence ID" value="KAF3596534.1"/>
    <property type="molecule type" value="Genomic_DNA"/>
</dbReference>
<keyword evidence="3" id="KW-1185">Reference proteome</keyword>
<name>A0ABQ7EHS0_BRACR</name>
<gene>
    <name evidence="2" type="ORF">DY000_02021485</name>
</gene>
<evidence type="ECO:0000313" key="2">
    <source>
        <dbReference type="EMBL" id="KAF3596534.1"/>
    </source>
</evidence>
<reference evidence="2 3" key="1">
    <citation type="journal article" date="2020" name="BMC Genomics">
        <title>Intraspecific diversification of the crop wild relative Brassica cretica Lam. using demographic model selection.</title>
        <authorList>
            <person name="Kioukis A."/>
            <person name="Michalopoulou V.A."/>
            <person name="Briers L."/>
            <person name="Pirintsos S."/>
            <person name="Studholme D.J."/>
            <person name="Pavlidis P."/>
            <person name="Sarris P.F."/>
        </authorList>
    </citation>
    <scope>NUCLEOTIDE SEQUENCE [LARGE SCALE GENOMIC DNA]</scope>
    <source>
        <strain evidence="3">cv. PFS-1207/04</strain>
    </source>
</reference>